<gene>
    <name evidence="4" type="ORF">DM860_010338</name>
</gene>
<dbReference type="InterPro" id="IPR010756">
    <property type="entry name" value="Tls1-like"/>
</dbReference>
<comment type="subcellular location">
    <subcellularLocation>
        <location evidence="1">Nucleus</location>
    </subcellularLocation>
</comment>
<proteinExistence type="inferred from homology"/>
<sequence length="134" mass="14509">MKRKMTSRIGGMPPVEWTLSKSRIVSSVEIRSIYILGFYAHIRTTICVLSYRSALEEVKFLQKQREKKLGIPAVQTAAQPAPGCGPGATSNGIAGGLVAKPVNEKGEGDGEKDDLVLQDTFAEETAVMVEDPNM</sequence>
<accession>A0A328D7Y4</accession>
<evidence type="ECO:0000256" key="2">
    <source>
        <dbReference type="ARBA" id="ARBA00007643"/>
    </source>
</evidence>
<protein>
    <submittedName>
        <fullName evidence="4">Uncharacterized protein</fullName>
    </submittedName>
</protein>
<evidence type="ECO:0000313" key="4">
    <source>
        <dbReference type="EMBL" id="RAL41544.1"/>
    </source>
</evidence>
<comment type="similarity">
    <text evidence="2">Belongs to the TLS1 family.</text>
</comment>
<evidence type="ECO:0000313" key="5">
    <source>
        <dbReference type="Proteomes" id="UP000249390"/>
    </source>
</evidence>
<dbReference type="Proteomes" id="UP000249390">
    <property type="component" value="Unassembled WGS sequence"/>
</dbReference>
<comment type="caution">
    <text evidence="4">The sequence shown here is derived from an EMBL/GenBank/DDBJ whole genome shotgun (WGS) entry which is preliminary data.</text>
</comment>
<dbReference type="GO" id="GO:0005681">
    <property type="term" value="C:spliceosomal complex"/>
    <property type="evidence" value="ECO:0007669"/>
    <property type="project" value="TreeGrafter"/>
</dbReference>
<keyword evidence="5" id="KW-1185">Reference proteome</keyword>
<keyword evidence="3" id="KW-0539">Nucleus</keyword>
<dbReference type="PANTHER" id="PTHR13486">
    <property type="entry name" value="TELOMERE LENGTH AND SILENCING PROTEIN 1 TLS1 FAMILY MEMBER"/>
    <property type="match status" value="1"/>
</dbReference>
<dbReference type="EMBL" id="NQVE01000188">
    <property type="protein sequence ID" value="RAL41544.1"/>
    <property type="molecule type" value="Genomic_DNA"/>
</dbReference>
<evidence type="ECO:0000256" key="1">
    <source>
        <dbReference type="ARBA" id="ARBA00004123"/>
    </source>
</evidence>
<reference evidence="4 5" key="1">
    <citation type="submission" date="2018-06" db="EMBL/GenBank/DDBJ databases">
        <title>The Genome of Cuscuta australis (Dodder) Provides Insight into the Evolution of Plant Parasitism.</title>
        <authorList>
            <person name="Liu H."/>
        </authorList>
    </citation>
    <scope>NUCLEOTIDE SEQUENCE [LARGE SCALE GENOMIC DNA]</scope>
    <source>
        <strain evidence="5">cv. Yunnan</strain>
        <tissue evidence="4">Vines</tissue>
    </source>
</reference>
<evidence type="ECO:0000256" key="3">
    <source>
        <dbReference type="ARBA" id="ARBA00023242"/>
    </source>
</evidence>
<dbReference type="AlphaFoldDB" id="A0A328D7Y4"/>
<organism evidence="4 5">
    <name type="scientific">Cuscuta australis</name>
    <dbReference type="NCBI Taxonomy" id="267555"/>
    <lineage>
        <taxon>Eukaryota</taxon>
        <taxon>Viridiplantae</taxon>
        <taxon>Streptophyta</taxon>
        <taxon>Embryophyta</taxon>
        <taxon>Tracheophyta</taxon>
        <taxon>Spermatophyta</taxon>
        <taxon>Magnoliopsida</taxon>
        <taxon>eudicotyledons</taxon>
        <taxon>Gunneridae</taxon>
        <taxon>Pentapetalae</taxon>
        <taxon>asterids</taxon>
        <taxon>lamiids</taxon>
        <taxon>Solanales</taxon>
        <taxon>Convolvulaceae</taxon>
        <taxon>Cuscuteae</taxon>
        <taxon>Cuscuta</taxon>
        <taxon>Cuscuta subgen. Grammica</taxon>
        <taxon>Cuscuta sect. Cleistogrammica</taxon>
    </lineage>
</organism>
<name>A0A328D7Y4_9ASTE</name>
<dbReference type="GO" id="GO:0000398">
    <property type="term" value="P:mRNA splicing, via spliceosome"/>
    <property type="evidence" value="ECO:0007669"/>
    <property type="project" value="TreeGrafter"/>
</dbReference>
<dbReference type="PANTHER" id="PTHR13486:SF2">
    <property type="entry name" value="SPLICING FACTOR C9ORF78"/>
    <property type="match status" value="1"/>
</dbReference>